<feature type="compositionally biased region" description="Polar residues" evidence="3">
    <location>
        <begin position="97"/>
        <end position="111"/>
    </location>
</feature>
<dbReference type="GO" id="GO:0008270">
    <property type="term" value="F:zinc ion binding"/>
    <property type="evidence" value="ECO:0007669"/>
    <property type="project" value="UniProtKB-KW"/>
</dbReference>
<evidence type="ECO:0000256" key="2">
    <source>
        <dbReference type="PROSITE-ProRule" id="PRU00047"/>
    </source>
</evidence>
<dbReference type="InterPro" id="IPR036875">
    <property type="entry name" value="Znf_CCHC_sf"/>
</dbReference>
<dbReference type="AlphaFoldDB" id="A0A0C3CF07"/>
<dbReference type="OrthoDB" id="3267748at2759"/>
<protein>
    <recommendedName>
        <fullName evidence="4">CCHC-type domain-containing protein</fullName>
    </recommendedName>
</protein>
<feature type="compositionally biased region" description="Basic and acidic residues" evidence="3">
    <location>
        <begin position="548"/>
        <end position="561"/>
    </location>
</feature>
<evidence type="ECO:0000313" key="6">
    <source>
        <dbReference type="Proteomes" id="UP000053424"/>
    </source>
</evidence>
<keyword evidence="2" id="KW-0862">Zinc</keyword>
<accession>A0A0C3CF07</accession>
<dbReference type="EMBL" id="KN831777">
    <property type="protein sequence ID" value="KIM42784.1"/>
    <property type="molecule type" value="Genomic_DNA"/>
</dbReference>
<dbReference type="SMART" id="SM00343">
    <property type="entry name" value="ZnF_C2HC"/>
    <property type="match status" value="1"/>
</dbReference>
<dbReference type="STRING" id="686832.A0A0C3CF07"/>
<proteinExistence type="predicted"/>
<dbReference type="GO" id="GO:0006397">
    <property type="term" value="P:mRNA processing"/>
    <property type="evidence" value="ECO:0007669"/>
    <property type="project" value="UniProtKB-KW"/>
</dbReference>
<feature type="compositionally biased region" description="Polar residues" evidence="3">
    <location>
        <begin position="512"/>
        <end position="530"/>
    </location>
</feature>
<dbReference type="Proteomes" id="UP000053424">
    <property type="component" value="Unassembled WGS sequence"/>
</dbReference>
<evidence type="ECO:0000256" key="1">
    <source>
        <dbReference type="ARBA" id="ARBA00022664"/>
    </source>
</evidence>
<keyword evidence="2" id="KW-0479">Metal-binding</keyword>
<dbReference type="Gene3D" id="4.10.60.10">
    <property type="entry name" value="Zinc finger, CCHC-type"/>
    <property type="match status" value="1"/>
</dbReference>
<keyword evidence="2" id="KW-0863">Zinc-finger</keyword>
<evidence type="ECO:0000259" key="4">
    <source>
        <dbReference type="PROSITE" id="PS50158"/>
    </source>
</evidence>
<organism evidence="5 6">
    <name type="scientific">Hebeloma cylindrosporum</name>
    <dbReference type="NCBI Taxonomy" id="76867"/>
    <lineage>
        <taxon>Eukaryota</taxon>
        <taxon>Fungi</taxon>
        <taxon>Dikarya</taxon>
        <taxon>Basidiomycota</taxon>
        <taxon>Agaricomycotina</taxon>
        <taxon>Agaricomycetes</taxon>
        <taxon>Agaricomycetidae</taxon>
        <taxon>Agaricales</taxon>
        <taxon>Agaricineae</taxon>
        <taxon>Hymenogastraceae</taxon>
        <taxon>Hebeloma</taxon>
    </lineage>
</organism>
<feature type="compositionally biased region" description="Low complexity" evidence="3">
    <location>
        <begin position="531"/>
        <end position="543"/>
    </location>
</feature>
<gene>
    <name evidence="5" type="ORF">M413DRAFT_408828</name>
</gene>
<feature type="compositionally biased region" description="Low complexity" evidence="3">
    <location>
        <begin position="275"/>
        <end position="284"/>
    </location>
</feature>
<feature type="region of interest" description="Disordered" evidence="3">
    <location>
        <begin position="24"/>
        <end position="49"/>
    </location>
</feature>
<dbReference type="InterPro" id="IPR001878">
    <property type="entry name" value="Znf_CCHC"/>
</dbReference>
<dbReference type="Pfam" id="PF00098">
    <property type="entry name" value="zf-CCHC"/>
    <property type="match status" value="1"/>
</dbReference>
<dbReference type="HOGENOM" id="CLU_382189_0_0_1"/>
<name>A0A0C3CF07_HEBCY</name>
<reference evidence="5 6" key="1">
    <citation type="submission" date="2014-04" db="EMBL/GenBank/DDBJ databases">
        <authorList>
            <consortium name="DOE Joint Genome Institute"/>
            <person name="Kuo A."/>
            <person name="Gay G."/>
            <person name="Dore J."/>
            <person name="Kohler A."/>
            <person name="Nagy L.G."/>
            <person name="Floudas D."/>
            <person name="Copeland A."/>
            <person name="Barry K.W."/>
            <person name="Cichocki N."/>
            <person name="Veneault-Fourrey C."/>
            <person name="LaButti K."/>
            <person name="Lindquist E.A."/>
            <person name="Lipzen A."/>
            <person name="Lundell T."/>
            <person name="Morin E."/>
            <person name="Murat C."/>
            <person name="Sun H."/>
            <person name="Tunlid A."/>
            <person name="Henrissat B."/>
            <person name="Grigoriev I.V."/>
            <person name="Hibbett D.S."/>
            <person name="Martin F."/>
            <person name="Nordberg H.P."/>
            <person name="Cantor M.N."/>
            <person name="Hua S.X."/>
        </authorList>
    </citation>
    <scope>NUCLEOTIDE SEQUENCE [LARGE SCALE GENOMIC DNA]</scope>
    <source>
        <strain evidence="6">h7</strain>
    </source>
</reference>
<dbReference type="GO" id="GO:0003676">
    <property type="term" value="F:nucleic acid binding"/>
    <property type="evidence" value="ECO:0007669"/>
    <property type="project" value="InterPro"/>
</dbReference>
<sequence>MSTSTNPMHPYSLRARISKMEAKIAPATASIPDQEISDPNDPSPVPRRLFSDVVSGNNKTLQFQGDHDLASNISAEEDNLQDLGTTRRSDDQEDQTPDQNLNRWTVNNPNTLRKSRSLSSLGSAVETAKHKAVKSVPAKDLVAAAEKMLTAAQKDRIERRNNKVAQARNPSIVSLGEGPSKMKGKGVDPLNWGNANLSEEDLDPEAQQAALDSLNPTLNKKPAKARVNDKIKTRSNEELGLSPARQIPLDSYIGQTLNNIHRLGINKRRSGDDPSSSSSSSSSESNKDSEPGEDSEGDLPNHSRAYNRFVTEGTTYVIDGRVPRNRRVFVLSYYLDGVAYDFYTQRVSMNFEEWTLQEFFEELYNYCFPVNYRMEQRLKLKRCFQNDKKVSAYVHELEELYNMIGAVDEREKVIKLWYGLRASIQQGLWRDLLNPETSTWEQVADHASILEIAHNVSENKDRRQSNESKVKVPNPSGNTRPGNSNRKTRTFPPSRSGSQPFHRASSERFQPPRNNGRFSSQRPSGSNNRFGSRAPSNGSSSSRFTPKPFEKPKPNLSDKEKSELLASGKCFNCKEAGHLARNCPKGNTVRSSSTRPPGVPNFNIELEALEEESSDEVQILDTLQASVINIRPQDIPIEGRQIPAFATDWDQYDPSAPRQTCLGAAWAKVAEEALFLAQPLPGDSAWITRDPLQHRFYVVKEHGPFYAIYDRHQLRRAEIHEEYL</sequence>
<evidence type="ECO:0000256" key="3">
    <source>
        <dbReference type="SAM" id="MobiDB-lite"/>
    </source>
</evidence>
<feature type="compositionally biased region" description="Polar residues" evidence="3">
    <location>
        <begin position="475"/>
        <end position="499"/>
    </location>
</feature>
<evidence type="ECO:0000313" key="5">
    <source>
        <dbReference type="EMBL" id="KIM42784.1"/>
    </source>
</evidence>
<feature type="compositionally biased region" description="Basic and acidic residues" evidence="3">
    <location>
        <begin position="226"/>
        <end position="237"/>
    </location>
</feature>
<keyword evidence="6" id="KW-1185">Reference proteome</keyword>
<feature type="compositionally biased region" description="Basic and acidic residues" evidence="3">
    <location>
        <begin position="457"/>
        <end position="470"/>
    </location>
</feature>
<feature type="region of interest" description="Disordered" evidence="3">
    <location>
        <begin position="265"/>
        <end position="305"/>
    </location>
</feature>
<feature type="region of interest" description="Disordered" evidence="3">
    <location>
        <begin position="84"/>
        <end position="116"/>
    </location>
</feature>
<feature type="region of interest" description="Disordered" evidence="3">
    <location>
        <begin position="212"/>
        <end position="239"/>
    </location>
</feature>
<dbReference type="SUPFAM" id="SSF57756">
    <property type="entry name" value="Retrovirus zinc finger-like domains"/>
    <property type="match status" value="1"/>
</dbReference>
<keyword evidence="1" id="KW-0507">mRNA processing</keyword>
<dbReference type="PROSITE" id="PS50158">
    <property type="entry name" value="ZF_CCHC"/>
    <property type="match status" value="1"/>
</dbReference>
<reference evidence="6" key="2">
    <citation type="submission" date="2015-01" db="EMBL/GenBank/DDBJ databases">
        <title>Evolutionary Origins and Diversification of the Mycorrhizal Mutualists.</title>
        <authorList>
            <consortium name="DOE Joint Genome Institute"/>
            <consortium name="Mycorrhizal Genomics Consortium"/>
            <person name="Kohler A."/>
            <person name="Kuo A."/>
            <person name="Nagy L.G."/>
            <person name="Floudas D."/>
            <person name="Copeland A."/>
            <person name="Barry K.W."/>
            <person name="Cichocki N."/>
            <person name="Veneault-Fourrey C."/>
            <person name="LaButti K."/>
            <person name="Lindquist E.A."/>
            <person name="Lipzen A."/>
            <person name="Lundell T."/>
            <person name="Morin E."/>
            <person name="Murat C."/>
            <person name="Riley R."/>
            <person name="Ohm R."/>
            <person name="Sun H."/>
            <person name="Tunlid A."/>
            <person name="Henrissat B."/>
            <person name="Grigoriev I.V."/>
            <person name="Hibbett D.S."/>
            <person name="Martin F."/>
        </authorList>
    </citation>
    <scope>NUCLEOTIDE SEQUENCE [LARGE SCALE GENOMIC DNA]</scope>
    <source>
        <strain evidence="6">h7</strain>
    </source>
</reference>
<feature type="region of interest" description="Disordered" evidence="3">
    <location>
        <begin position="456"/>
        <end position="561"/>
    </location>
</feature>
<feature type="domain" description="CCHC-type" evidence="4">
    <location>
        <begin position="569"/>
        <end position="585"/>
    </location>
</feature>